<feature type="signal peptide" evidence="1">
    <location>
        <begin position="1"/>
        <end position="20"/>
    </location>
</feature>
<accession>A0A9J6RKY4</accession>
<protein>
    <recommendedName>
        <fullName evidence="4">DUF2946 domain-containing protein</fullName>
    </recommendedName>
</protein>
<feature type="chain" id="PRO_5039942810" description="DUF2946 domain-containing protein" evidence="1">
    <location>
        <begin position="21"/>
        <end position="126"/>
    </location>
</feature>
<dbReference type="AlphaFoldDB" id="A0A9J6RKY4"/>
<proteinExistence type="predicted"/>
<sequence length="126" mass="13949">MKNILFYILAIWVAVQSVLAAADAHQVHQSDASYHPLAQQLLAELDTDEQLSSPPDQSSDLSTTSPQKTVTVLDCQHCCHCHGQLAKILVYSMFNANFSIAEAQFVDYSHTLLSAHPNSLFRPPRV</sequence>
<evidence type="ECO:0000313" key="2">
    <source>
        <dbReference type="EMBL" id="MCZ0865058.1"/>
    </source>
</evidence>
<evidence type="ECO:0000256" key="1">
    <source>
        <dbReference type="SAM" id="SignalP"/>
    </source>
</evidence>
<dbReference type="Proteomes" id="UP001069090">
    <property type="component" value="Unassembled WGS sequence"/>
</dbReference>
<dbReference type="EMBL" id="JAPTGG010000005">
    <property type="protein sequence ID" value="MCZ0865058.1"/>
    <property type="molecule type" value="Genomic_DNA"/>
</dbReference>
<reference evidence="2 3" key="1">
    <citation type="submission" date="2022-12" db="EMBL/GenBank/DDBJ databases">
        <title>Dasania phycosphaerae sp. nov., isolated from particulate material of the south coast of Korea.</title>
        <authorList>
            <person name="Jiang Y."/>
        </authorList>
    </citation>
    <scope>NUCLEOTIDE SEQUENCE [LARGE SCALE GENOMIC DNA]</scope>
    <source>
        <strain evidence="2 3">GY-19</strain>
    </source>
</reference>
<keyword evidence="3" id="KW-1185">Reference proteome</keyword>
<evidence type="ECO:0008006" key="4">
    <source>
        <dbReference type="Google" id="ProtNLM"/>
    </source>
</evidence>
<keyword evidence="1" id="KW-0732">Signal</keyword>
<evidence type="ECO:0000313" key="3">
    <source>
        <dbReference type="Proteomes" id="UP001069090"/>
    </source>
</evidence>
<comment type="caution">
    <text evidence="2">The sequence shown here is derived from an EMBL/GenBank/DDBJ whole genome shotgun (WGS) entry which is preliminary data.</text>
</comment>
<organism evidence="2 3">
    <name type="scientific">Dasania phycosphaerae</name>
    <dbReference type="NCBI Taxonomy" id="2950436"/>
    <lineage>
        <taxon>Bacteria</taxon>
        <taxon>Pseudomonadati</taxon>
        <taxon>Pseudomonadota</taxon>
        <taxon>Gammaproteobacteria</taxon>
        <taxon>Cellvibrionales</taxon>
        <taxon>Spongiibacteraceae</taxon>
        <taxon>Dasania</taxon>
    </lineage>
</organism>
<gene>
    <name evidence="2" type="ORF">O0V09_07600</name>
</gene>
<name>A0A9J6RKY4_9GAMM</name>
<dbReference type="RefSeq" id="WP_258331209.1">
    <property type="nucleotide sequence ID" value="NZ_JAPTGG010000005.1"/>
</dbReference>